<dbReference type="Proteomes" id="UP001212411">
    <property type="component" value="Chromosome 1"/>
</dbReference>
<evidence type="ECO:0000259" key="1">
    <source>
        <dbReference type="Pfam" id="PF01408"/>
    </source>
</evidence>
<proteinExistence type="predicted"/>
<gene>
    <name evidence="3" type="ORF">SOMG_00207</name>
</gene>
<dbReference type="KEGG" id="som:SOMG_00207"/>
<dbReference type="SUPFAM" id="SSF51735">
    <property type="entry name" value="NAD(P)-binding Rossmann-fold domains"/>
    <property type="match status" value="1"/>
</dbReference>
<sequence length="406" mass="45449">MDHFKDQAVKAFNFAKHEVSSRISERTNFDHGPPFTCAIFGCGGINFGSAEGPWNNSEKLELVLGHRLKVIALLSPHKTSHERVLKKKAESPYATCYNTVQEFYSPDEYIKYLTEHPGELPHAFIIGIPPETHGSTAPGADMELALLKRFPKAALFIEKPISAAPVEDAFAVAKQIPNEAIISVGYMLRYLKVVQKAKDIIREKNLKVVSTIAKYNSAYVHNSKVFWWVMSQSGGPVVEQGTHFCDLSRFFGGDVDTSTVRVQRVNWDDAPGKLSAMPFDEEKEVPPHERIPRFTAAVWKYKEGGVGSFTHNITLQGTKYDTCIEVQADGYYLRIVDLYGDPVLYVRSPESDSEQKYHYPGDDPYYAEFKAFLEAAEGKGPKSAIQSDFMDAVKSYELTKVITAAK</sequence>
<dbReference type="AlphaFoldDB" id="A0AAE9W9J9"/>
<dbReference type="EMBL" id="CP115611">
    <property type="protein sequence ID" value="WBW72179.1"/>
    <property type="molecule type" value="Genomic_DNA"/>
</dbReference>
<evidence type="ECO:0000259" key="2">
    <source>
        <dbReference type="Pfam" id="PF08635"/>
    </source>
</evidence>
<evidence type="ECO:0000313" key="4">
    <source>
        <dbReference type="Proteomes" id="UP001212411"/>
    </source>
</evidence>
<dbReference type="InterPro" id="IPR000683">
    <property type="entry name" value="Gfo/Idh/MocA-like_OxRdtase_N"/>
</dbReference>
<organism evidence="3 4">
    <name type="scientific">Schizosaccharomyces osmophilus</name>
    <dbReference type="NCBI Taxonomy" id="2545709"/>
    <lineage>
        <taxon>Eukaryota</taxon>
        <taxon>Fungi</taxon>
        <taxon>Dikarya</taxon>
        <taxon>Ascomycota</taxon>
        <taxon>Taphrinomycotina</taxon>
        <taxon>Schizosaccharomycetes</taxon>
        <taxon>Schizosaccharomycetales</taxon>
        <taxon>Schizosaccharomycetaceae</taxon>
        <taxon>Schizosaccharomyces</taxon>
    </lineage>
</organism>
<keyword evidence="4" id="KW-1185">Reference proteome</keyword>
<dbReference type="InterPro" id="IPR013944">
    <property type="entry name" value="OxRdtase_put_C"/>
</dbReference>
<dbReference type="PANTHER" id="PTHR43249:SF1">
    <property type="entry name" value="D-GLUCOSIDE 3-DEHYDROGENASE"/>
    <property type="match status" value="1"/>
</dbReference>
<dbReference type="PANTHER" id="PTHR43249">
    <property type="entry name" value="UDP-N-ACETYL-2-AMINO-2-DEOXY-D-GLUCURONATE OXIDASE"/>
    <property type="match status" value="1"/>
</dbReference>
<dbReference type="SUPFAM" id="SSF55347">
    <property type="entry name" value="Glyceraldehyde-3-phosphate dehydrogenase-like, C-terminal domain"/>
    <property type="match status" value="1"/>
</dbReference>
<protein>
    <submittedName>
        <fullName evidence="3">NAD binding dehydrogenase family protein</fullName>
    </submittedName>
</protein>
<dbReference type="Pfam" id="PF08635">
    <property type="entry name" value="ox_reductase_C"/>
    <property type="match status" value="1"/>
</dbReference>
<feature type="domain" description="Oxidoreductase putative C-terminal" evidence="2">
    <location>
        <begin position="189"/>
        <end position="331"/>
    </location>
</feature>
<evidence type="ECO:0000313" key="3">
    <source>
        <dbReference type="EMBL" id="WBW72179.1"/>
    </source>
</evidence>
<dbReference type="InterPro" id="IPR036291">
    <property type="entry name" value="NAD(P)-bd_dom_sf"/>
</dbReference>
<dbReference type="RefSeq" id="XP_056036422.1">
    <property type="nucleotide sequence ID" value="XM_056179003.1"/>
</dbReference>
<dbReference type="Pfam" id="PF01408">
    <property type="entry name" value="GFO_IDH_MocA"/>
    <property type="match status" value="1"/>
</dbReference>
<dbReference type="InterPro" id="IPR052515">
    <property type="entry name" value="Gfo/Idh/MocA_Oxidoreductase"/>
</dbReference>
<dbReference type="GO" id="GO:0000166">
    <property type="term" value="F:nucleotide binding"/>
    <property type="evidence" value="ECO:0007669"/>
    <property type="project" value="InterPro"/>
</dbReference>
<name>A0AAE9W9J9_9SCHI</name>
<feature type="domain" description="Gfo/Idh/MocA-like oxidoreductase N-terminal" evidence="1">
    <location>
        <begin position="35"/>
        <end position="175"/>
    </location>
</feature>
<dbReference type="Gene3D" id="3.30.360.10">
    <property type="entry name" value="Dihydrodipicolinate Reductase, domain 2"/>
    <property type="match status" value="1"/>
</dbReference>
<accession>A0AAE9W9J9</accession>
<dbReference type="GeneID" id="80873692"/>
<reference evidence="3 4" key="1">
    <citation type="journal article" date="2023" name="G3 (Bethesda)">
        <title>A high-quality reference genome for the fission yeast Schizosaccharomyces osmophilus.</title>
        <authorList>
            <person name="Jia G.S."/>
            <person name="Zhang W.C."/>
            <person name="Liang Y."/>
            <person name="Liu X.H."/>
            <person name="Rhind N."/>
            <person name="Pidoux A."/>
            <person name="Brysch-Herzberg M."/>
            <person name="Du L.L."/>
        </authorList>
    </citation>
    <scope>NUCLEOTIDE SEQUENCE [LARGE SCALE GENOMIC DNA]</scope>
    <source>
        <strain evidence="3 4">CBS 15793</strain>
    </source>
</reference>